<keyword evidence="1" id="KW-0472">Membrane</keyword>
<name>A0A3N4KXV7_9PEZI</name>
<feature type="non-terminal residue" evidence="2">
    <location>
        <position position="412"/>
    </location>
</feature>
<dbReference type="InParanoid" id="A0A3N4KXV7"/>
<gene>
    <name evidence="2" type="ORF">P167DRAFT_484902</name>
</gene>
<proteinExistence type="predicted"/>
<feature type="transmembrane region" description="Helical" evidence="1">
    <location>
        <begin position="256"/>
        <end position="276"/>
    </location>
</feature>
<feature type="transmembrane region" description="Helical" evidence="1">
    <location>
        <begin position="342"/>
        <end position="362"/>
    </location>
</feature>
<accession>A0A3N4KXV7</accession>
<keyword evidence="3" id="KW-1185">Reference proteome</keyword>
<keyword evidence="1" id="KW-1133">Transmembrane helix</keyword>
<organism evidence="2 3">
    <name type="scientific">Morchella conica CCBAS932</name>
    <dbReference type="NCBI Taxonomy" id="1392247"/>
    <lineage>
        <taxon>Eukaryota</taxon>
        <taxon>Fungi</taxon>
        <taxon>Dikarya</taxon>
        <taxon>Ascomycota</taxon>
        <taxon>Pezizomycotina</taxon>
        <taxon>Pezizomycetes</taxon>
        <taxon>Pezizales</taxon>
        <taxon>Morchellaceae</taxon>
        <taxon>Morchella</taxon>
    </lineage>
</organism>
<evidence type="ECO:0000313" key="2">
    <source>
        <dbReference type="EMBL" id="RPB14082.1"/>
    </source>
</evidence>
<reference evidence="2 3" key="1">
    <citation type="journal article" date="2018" name="Nat. Ecol. Evol.">
        <title>Pezizomycetes genomes reveal the molecular basis of ectomycorrhizal truffle lifestyle.</title>
        <authorList>
            <person name="Murat C."/>
            <person name="Payen T."/>
            <person name="Noel B."/>
            <person name="Kuo A."/>
            <person name="Morin E."/>
            <person name="Chen J."/>
            <person name="Kohler A."/>
            <person name="Krizsan K."/>
            <person name="Balestrini R."/>
            <person name="Da Silva C."/>
            <person name="Montanini B."/>
            <person name="Hainaut M."/>
            <person name="Levati E."/>
            <person name="Barry K.W."/>
            <person name="Belfiori B."/>
            <person name="Cichocki N."/>
            <person name="Clum A."/>
            <person name="Dockter R.B."/>
            <person name="Fauchery L."/>
            <person name="Guy J."/>
            <person name="Iotti M."/>
            <person name="Le Tacon F."/>
            <person name="Lindquist E.A."/>
            <person name="Lipzen A."/>
            <person name="Malagnac F."/>
            <person name="Mello A."/>
            <person name="Molinier V."/>
            <person name="Miyauchi S."/>
            <person name="Poulain J."/>
            <person name="Riccioni C."/>
            <person name="Rubini A."/>
            <person name="Sitrit Y."/>
            <person name="Splivallo R."/>
            <person name="Traeger S."/>
            <person name="Wang M."/>
            <person name="Zifcakova L."/>
            <person name="Wipf D."/>
            <person name="Zambonelli A."/>
            <person name="Paolocci F."/>
            <person name="Nowrousian M."/>
            <person name="Ottonello S."/>
            <person name="Baldrian P."/>
            <person name="Spatafora J.W."/>
            <person name="Henrissat B."/>
            <person name="Nagy L.G."/>
            <person name="Aury J.M."/>
            <person name="Wincker P."/>
            <person name="Grigoriev I.V."/>
            <person name="Bonfante P."/>
            <person name="Martin F.M."/>
        </authorList>
    </citation>
    <scope>NUCLEOTIDE SEQUENCE [LARGE SCALE GENOMIC DNA]</scope>
    <source>
        <strain evidence="2 3">CCBAS932</strain>
    </source>
</reference>
<protein>
    <submittedName>
        <fullName evidence="2">Uncharacterized protein</fullName>
    </submittedName>
</protein>
<keyword evidence="1" id="KW-0812">Transmembrane</keyword>
<dbReference type="Proteomes" id="UP000277580">
    <property type="component" value="Unassembled WGS sequence"/>
</dbReference>
<dbReference type="STRING" id="1392247.A0A3N4KXV7"/>
<evidence type="ECO:0000313" key="3">
    <source>
        <dbReference type="Proteomes" id="UP000277580"/>
    </source>
</evidence>
<dbReference type="OrthoDB" id="194358at2759"/>
<feature type="transmembrane region" description="Helical" evidence="1">
    <location>
        <begin position="218"/>
        <end position="244"/>
    </location>
</feature>
<dbReference type="AlphaFoldDB" id="A0A3N4KXV7"/>
<sequence>MPFLIRSVNAACSGDNCAPPEGWDNFVNNLASDLAPLLTLLGEQVTTQYLNESLSWIDSLLFAFAPLGIISAMVAAIRVAGRPLLWSLIGRAKESRGTVEAELMSSTSSDVCELWGGEGVSRVLGSPVLLQLVYVGSGDVEKSEDEKPPTVKNSEGVYLFHEAIRLDIYRRKGDAGPSPDIQESVDMEANNDIDDFLTRQNPPNLSLNVSIRPLDPKVLITFACIGFFMQTGVLVYAAISQYHLKLSKSGIDVPAYGFPILLTGTLSLAIGMFLCAQAVETSTKEETWEPTERGDSKSVVWLQQGGQTVGDQRFGSFARRSGVNFPENRVLTSEKAGKGKPVLVTAAISTAFFGFVAQFVGLRAMHPSVTIAQLGAVLIMTILRSCARIQREGRNDIEDPDEIEGYELDWLA</sequence>
<feature type="transmembrane region" description="Helical" evidence="1">
    <location>
        <begin position="60"/>
        <end position="81"/>
    </location>
</feature>
<feature type="transmembrane region" description="Helical" evidence="1">
    <location>
        <begin position="368"/>
        <end position="387"/>
    </location>
</feature>
<dbReference type="EMBL" id="ML119119">
    <property type="protein sequence ID" value="RPB14082.1"/>
    <property type="molecule type" value="Genomic_DNA"/>
</dbReference>
<evidence type="ECO:0000256" key="1">
    <source>
        <dbReference type="SAM" id="Phobius"/>
    </source>
</evidence>